<dbReference type="RefSeq" id="WP_184385405.1">
    <property type="nucleotide sequence ID" value="NZ_JACIDJ010000005.1"/>
</dbReference>
<dbReference type="PANTHER" id="PTHR44688:SF16">
    <property type="entry name" value="DNA-BINDING TRANSCRIPTIONAL ACTIVATOR DEVR_DOSR"/>
    <property type="match status" value="1"/>
</dbReference>
<dbReference type="SMART" id="SM00448">
    <property type="entry name" value="REC"/>
    <property type="match status" value="1"/>
</dbReference>
<evidence type="ECO:0000256" key="5">
    <source>
        <dbReference type="ARBA" id="ARBA00023163"/>
    </source>
</evidence>
<gene>
    <name evidence="9" type="ORF">GGQ83_003007</name>
</gene>
<evidence type="ECO:0000313" key="10">
    <source>
        <dbReference type="Proteomes" id="UP000553193"/>
    </source>
</evidence>
<dbReference type="InterPro" id="IPR000792">
    <property type="entry name" value="Tscrpt_reg_LuxR_C"/>
</dbReference>
<evidence type="ECO:0000259" key="8">
    <source>
        <dbReference type="PROSITE" id="PS50110"/>
    </source>
</evidence>
<evidence type="ECO:0000256" key="3">
    <source>
        <dbReference type="ARBA" id="ARBA00023015"/>
    </source>
</evidence>
<feature type="domain" description="Response regulatory" evidence="8">
    <location>
        <begin position="4"/>
        <end position="119"/>
    </location>
</feature>
<dbReference type="PANTHER" id="PTHR44688">
    <property type="entry name" value="DNA-BINDING TRANSCRIPTIONAL ACTIVATOR DEVR_DOSR"/>
    <property type="match status" value="1"/>
</dbReference>
<dbReference type="PROSITE" id="PS50043">
    <property type="entry name" value="HTH_LUXR_2"/>
    <property type="match status" value="1"/>
</dbReference>
<protein>
    <submittedName>
        <fullName evidence="9">Two-component system response regulator FixJ</fullName>
    </submittedName>
</protein>
<dbReference type="Pfam" id="PF00072">
    <property type="entry name" value="Response_reg"/>
    <property type="match status" value="1"/>
</dbReference>
<dbReference type="SMART" id="SM00421">
    <property type="entry name" value="HTH_LUXR"/>
    <property type="match status" value="1"/>
</dbReference>
<comment type="caution">
    <text evidence="9">The sequence shown here is derived from an EMBL/GenBank/DDBJ whole genome shotgun (WGS) entry which is preliminary data.</text>
</comment>
<dbReference type="PRINTS" id="PR00038">
    <property type="entry name" value="HTHLUXR"/>
</dbReference>
<dbReference type="Proteomes" id="UP000553193">
    <property type="component" value="Unassembled WGS sequence"/>
</dbReference>
<dbReference type="InterPro" id="IPR001789">
    <property type="entry name" value="Sig_transdc_resp-reg_receiver"/>
</dbReference>
<dbReference type="InterPro" id="IPR011006">
    <property type="entry name" value="CheY-like_superfamily"/>
</dbReference>
<dbReference type="GO" id="GO:0006355">
    <property type="term" value="P:regulation of DNA-templated transcription"/>
    <property type="evidence" value="ECO:0007669"/>
    <property type="project" value="InterPro"/>
</dbReference>
<dbReference type="GO" id="GO:0000160">
    <property type="term" value="P:phosphorelay signal transduction system"/>
    <property type="evidence" value="ECO:0007669"/>
    <property type="project" value="UniProtKB-KW"/>
</dbReference>
<dbReference type="SUPFAM" id="SSF52172">
    <property type="entry name" value="CheY-like"/>
    <property type="match status" value="1"/>
</dbReference>
<feature type="domain" description="HTH luxR-type" evidence="7">
    <location>
        <begin position="135"/>
        <end position="200"/>
    </location>
</feature>
<dbReference type="FunFam" id="3.40.50.2300:FF:000018">
    <property type="entry name" value="DNA-binding transcriptional regulator NtrC"/>
    <property type="match status" value="1"/>
</dbReference>
<keyword evidence="2" id="KW-0902">Two-component regulatory system</keyword>
<dbReference type="CDD" id="cd06170">
    <property type="entry name" value="LuxR_C_like"/>
    <property type="match status" value="1"/>
</dbReference>
<dbReference type="Gene3D" id="3.40.50.2300">
    <property type="match status" value="1"/>
</dbReference>
<evidence type="ECO:0000259" key="7">
    <source>
        <dbReference type="PROSITE" id="PS50043"/>
    </source>
</evidence>
<keyword evidence="1 6" id="KW-0597">Phosphoprotein</keyword>
<dbReference type="PROSITE" id="PS50110">
    <property type="entry name" value="RESPONSE_REGULATORY"/>
    <property type="match status" value="1"/>
</dbReference>
<keyword evidence="3" id="KW-0805">Transcription regulation</keyword>
<dbReference type="EMBL" id="JACIDJ010000005">
    <property type="protein sequence ID" value="MBB3899555.1"/>
    <property type="molecule type" value="Genomic_DNA"/>
</dbReference>
<evidence type="ECO:0000256" key="4">
    <source>
        <dbReference type="ARBA" id="ARBA00023125"/>
    </source>
</evidence>
<sequence>MRQVVHVVDDHAAIRRSLALLLQAAGHEVVLHESGDALLEAADAGLQPGCIILDVRMPGRDGLAVMELLARRPLALPVIIVTGHGDIPLAVRAMRAGAHDFIEKPYPEERILGAVEEALEAARAAVDEKARAAEAQARIATLTPREGEVLAALVSGQSNKGTAAKLGISPRTVEVHRAHLMEKLGVRSLPEAVRMYLAAGVPQDS</sequence>
<feature type="modified residue" description="4-aspartylphosphate" evidence="6">
    <location>
        <position position="54"/>
    </location>
</feature>
<dbReference type="SUPFAM" id="SSF46894">
    <property type="entry name" value="C-terminal effector domain of the bipartite response regulators"/>
    <property type="match status" value="1"/>
</dbReference>
<keyword evidence="10" id="KW-1185">Reference proteome</keyword>
<proteinExistence type="predicted"/>
<organism evidence="9 10">
    <name type="scientific">Roseococcus suduntuyensis</name>
    <dbReference type="NCBI Taxonomy" id="455361"/>
    <lineage>
        <taxon>Bacteria</taxon>
        <taxon>Pseudomonadati</taxon>
        <taxon>Pseudomonadota</taxon>
        <taxon>Alphaproteobacteria</taxon>
        <taxon>Acetobacterales</taxon>
        <taxon>Roseomonadaceae</taxon>
        <taxon>Roseococcus</taxon>
    </lineage>
</organism>
<dbReference type="GO" id="GO:0003677">
    <property type="term" value="F:DNA binding"/>
    <property type="evidence" value="ECO:0007669"/>
    <property type="project" value="UniProtKB-KW"/>
</dbReference>
<keyword evidence="5" id="KW-0804">Transcription</keyword>
<name>A0A840AHJ2_9PROT</name>
<evidence type="ECO:0000256" key="6">
    <source>
        <dbReference type="PROSITE-ProRule" id="PRU00169"/>
    </source>
</evidence>
<dbReference type="InterPro" id="IPR016032">
    <property type="entry name" value="Sig_transdc_resp-reg_C-effctor"/>
</dbReference>
<dbReference type="Pfam" id="PF00196">
    <property type="entry name" value="GerE"/>
    <property type="match status" value="1"/>
</dbReference>
<reference evidence="9 10" key="1">
    <citation type="submission" date="2020-08" db="EMBL/GenBank/DDBJ databases">
        <title>Genomic Encyclopedia of Type Strains, Phase IV (KMG-IV): sequencing the most valuable type-strain genomes for metagenomic binning, comparative biology and taxonomic classification.</title>
        <authorList>
            <person name="Goeker M."/>
        </authorList>
    </citation>
    <scope>NUCLEOTIDE SEQUENCE [LARGE SCALE GENOMIC DNA]</scope>
    <source>
        <strain evidence="9 10">DSM 19979</strain>
    </source>
</reference>
<evidence type="ECO:0000313" key="9">
    <source>
        <dbReference type="EMBL" id="MBB3899555.1"/>
    </source>
</evidence>
<dbReference type="AlphaFoldDB" id="A0A840AHJ2"/>
<dbReference type="Gene3D" id="1.10.10.10">
    <property type="entry name" value="Winged helix-like DNA-binding domain superfamily/Winged helix DNA-binding domain"/>
    <property type="match status" value="1"/>
</dbReference>
<dbReference type="InterPro" id="IPR036388">
    <property type="entry name" value="WH-like_DNA-bd_sf"/>
</dbReference>
<keyword evidence="4" id="KW-0238">DNA-binding</keyword>
<evidence type="ECO:0000256" key="2">
    <source>
        <dbReference type="ARBA" id="ARBA00023012"/>
    </source>
</evidence>
<evidence type="ECO:0000256" key="1">
    <source>
        <dbReference type="ARBA" id="ARBA00022553"/>
    </source>
</evidence>
<accession>A0A840AHJ2</accession>